<reference evidence="11 12" key="1">
    <citation type="journal article" date="2012" name="BMC Genomics">
        <title>Comparative genomics of the white-rot fungi, Phanerochaete carnosa and P. chrysosporium, to elucidate the genetic basis of the distinct wood types they colonize.</title>
        <authorList>
            <person name="Suzuki H."/>
            <person name="MacDonald J."/>
            <person name="Syed K."/>
            <person name="Salamov A."/>
            <person name="Hori C."/>
            <person name="Aerts A."/>
            <person name="Henrissat B."/>
            <person name="Wiebenga A."/>
            <person name="vanKuyk P.A."/>
            <person name="Barry K."/>
            <person name="Lindquist E."/>
            <person name="LaButti K."/>
            <person name="Lapidus A."/>
            <person name="Lucas S."/>
            <person name="Coutinho P."/>
            <person name="Gong Y."/>
            <person name="Samejima M."/>
            <person name="Mahadevan R."/>
            <person name="Abou-Zaid M."/>
            <person name="de Vries R.P."/>
            <person name="Igarashi K."/>
            <person name="Yadav J.S."/>
            <person name="Grigoriev I.V."/>
            <person name="Master E.R."/>
        </authorList>
    </citation>
    <scope>NUCLEOTIDE SEQUENCE [LARGE SCALE GENOMIC DNA]</scope>
    <source>
        <strain evidence="11 12">HHB-10118-sp</strain>
    </source>
</reference>
<comment type="subcellular location">
    <subcellularLocation>
        <location evidence="1">Membrane</location>
        <topology evidence="1">Single-pass type II membrane protein</topology>
    </subcellularLocation>
</comment>
<evidence type="ECO:0000259" key="10">
    <source>
        <dbReference type="PROSITE" id="PS51762"/>
    </source>
</evidence>
<keyword evidence="6 9" id="KW-0472">Membrane</keyword>
<name>K5WIU8_PHACS</name>
<dbReference type="Gene3D" id="2.60.120.200">
    <property type="match status" value="2"/>
</dbReference>
<keyword evidence="12" id="KW-1185">Reference proteome</keyword>
<evidence type="ECO:0000256" key="1">
    <source>
        <dbReference type="ARBA" id="ARBA00004606"/>
    </source>
</evidence>
<keyword evidence="11" id="KW-0378">Hydrolase</keyword>
<dbReference type="GO" id="GO:0031505">
    <property type="term" value="P:fungal-type cell wall organization"/>
    <property type="evidence" value="ECO:0007669"/>
    <property type="project" value="TreeGrafter"/>
</dbReference>
<comment type="similarity">
    <text evidence="2">Belongs to the SKN1/KRE6 family.</text>
</comment>
<dbReference type="FunFam" id="2.60.120.200:FF:000135">
    <property type="entry name" value="Related to KRE6-glucan synthase subunit"/>
    <property type="match status" value="1"/>
</dbReference>
<keyword evidence="4" id="KW-0735">Signal-anchor</keyword>
<dbReference type="OrthoDB" id="412647at2759"/>
<evidence type="ECO:0000256" key="7">
    <source>
        <dbReference type="ARBA" id="ARBA00023180"/>
    </source>
</evidence>
<evidence type="ECO:0000313" key="11">
    <source>
        <dbReference type="EMBL" id="EKM59285.1"/>
    </source>
</evidence>
<dbReference type="GO" id="GO:0006078">
    <property type="term" value="P:(1-&gt;6)-beta-D-glucan biosynthetic process"/>
    <property type="evidence" value="ECO:0007669"/>
    <property type="project" value="TreeGrafter"/>
</dbReference>
<keyword evidence="7" id="KW-0325">Glycoprotein</keyword>
<dbReference type="GO" id="GO:0005789">
    <property type="term" value="C:endoplasmic reticulum membrane"/>
    <property type="evidence" value="ECO:0007669"/>
    <property type="project" value="TreeGrafter"/>
</dbReference>
<keyword evidence="5 9" id="KW-1133">Transmembrane helix</keyword>
<organism evidence="11 12">
    <name type="scientific">Phanerochaete carnosa (strain HHB-10118-sp)</name>
    <name type="common">White-rot fungus</name>
    <name type="synonym">Peniophora carnosa</name>
    <dbReference type="NCBI Taxonomy" id="650164"/>
    <lineage>
        <taxon>Eukaryota</taxon>
        <taxon>Fungi</taxon>
        <taxon>Dikarya</taxon>
        <taxon>Basidiomycota</taxon>
        <taxon>Agaricomycotina</taxon>
        <taxon>Agaricomycetes</taxon>
        <taxon>Polyporales</taxon>
        <taxon>Phanerochaetaceae</taxon>
        <taxon>Phanerochaete</taxon>
    </lineage>
</organism>
<evidence type="ECO:0000313" key="12">
    <source>
        <dbReference type="Proteomes" id="UP000008370"/>
    </source>
</evidence>
<dbReference type="RefSeq" id="XP_007391849.1">
    <property type="nucleotide sequence ID" value="XM_007391787.1"/>
</dbReference>
<evidence type="ECO:0000256" key="6">
    <source>
        <dbReference type="ARBA" id="ARBA00023136"/>
    </source>
</evidence>
<evidence type="ECO:0000256" key="2">
    <source>
        <dbReference type="ARBA" id="ARBA00010962"/>
    </source>
</evidence>
<dbReference type="PANTHER" id="PTHR31361:SF1">
    <property type="entry name" value="BETA-GLUCAN SYNTHESIS-ASSOCIATED PROTEIN KRE6-RELATED"/>
    <property type="match status" value="1"/>
</dbReference>
<dbReference type="GO" id="GO:0005886">
    <property type="term" value="C:plasma membrane"/>
    <property type="evidence" value="ECO:0007669"/>
    <property type="project" value="TreeGrafter"/>
</dbReference>
<dbReference type="InterPro" id="IPR000757">
    <property type="entry name" value="Beta-glucanase-like"/>
</dbReference>
<keyword evidence="8" id="KW-0961">Cell wall biogenesis/degradation</keyword>
<dbReference type="Proteomes" id="UP000008370">
    <property type="component" value="Unassembled WGS sequence"/>
</dbReference>
<evidence type="ECO:0000256" key="8">
    <source>
        <dbReference type="ARBA" id="ARBA00023316"/>
    </source>
</evidence>
<accession>K5WIU8</accession>
<feature type="transmembrane region" description="Helical" evidence="9">
    <location>
        <begin position="23"/>
        <end position="46"/>
    </location>
</feature>
<dbReference type="InParanoid" id="K5WIU8"/>
<dbReference type="PANTHER" id="PTHR31361">
    <property type="entry name" value="BETA-GLUCAN SYNTHESIS-ASSOCIATED PROTEIN KRE6-RELATED"/>
    <property type="match status" value="1"/>
</dbReference>
<protein>
    <submittedName>
        <fullName evidence="11">Glycoside hydrolase family 16 protein</fullName>
    </submittedName>
</protein>
<feature type="domain" description="GH16" evidence="10">
    <location>
        <begin position="72"/>
        <end position="495"/>
    </location>
</feature>
<evidence type="ECO:0000256" key="9">
    <source>
        <dbReference type="SAM" id="Phobius"/>
    </source>
</evidence>
<dbReference type="InterPro" id="IPR013320">
    <property type="entry name" value="ConA-like_dom_sf"/>
</dbReference>
<dbReference type="KEGG" id="pco:PHACADRAFT_136813"/>
<dbReference type="InterPro" id="IPR005629">
    <property type="entry name" value="Skn1/Kre6/Sbg1"/>
</dbReference>
<dbReference type="Pfam" id="PF03935">
    <property type="entry name" value="SKN1_KRE6_Sbg1"/>
    <property type="match status" value="2"/>
</dbReference>
<keyword evidence="3 9" id="KW-0812">Transmembrane</keyword>
<dbReference type="EMBL" id="JH930469">
    <property type="protein sequence ID" value="EKM59285.1"/>
    <property type="molecule type" value="Genomic_DNA"/>
</dbReference>
<dbReference type="SUPFAM" id="SSF49899">
    <property type="entry name" value="Concanavalin A-like lectins/glucanases"/>
    <property type="match status" value="1"/>
</dbReference>
<sequence>MYEPGPIRQNIERDGHVFSWRGLINLGALALIIAAILTLLAGYPIIYHFTRGDPSTLGAFNLGGINASGQVPDLQGRFSPIDPDTPQDAYTRTSPIDSSQKWELVFSDEFNVDNRTFYPGDDPYWEAVDLHYWETNNLEWYDPASVTTQGGSLMITLMEKETHNLNYQGAMITSWNKFCFTGGYVEVKAQLPGVSNIEGLWPAVWMMGNLGRAGYGATLDGMWPYTYDACDVGTVANQSINGNPPAALVNGDPGKGGVLSYLPGQKLSRCTCGGEDHPGPKHSDNTFVGRAAPEIDVFEAQITTGGPGAFAGVLTGQVSQSAQWAPFDAGYWWQNTSSNEIIYNPEITIQNPFVGSATQEATSVVTNTNTQCYEYPDPNFVPAAVSGAQLPAQVPGGPPAGAGCFAVYGVEYKPGFDDAYISWMANEQLAWTLNVAGMGPNSETQISQRPVPQEPMYLIANLGMSYNFGPIDLTHIPFPVHLRIDYIRVYQPSNAVNIGCDPSDFPTADYINEHMEAYTNPNLTTWTGDYGQPWPKNSFLKQC</sequence>
<dbReference type="GeneID" id="18908369"/>
<gene>
    <name evidence="11" type="ORF">PHACADRAFT_136813</name>
</gene>
<evidence type="ECO:0000256" key="5">
    <source>
        <dbReference type="ARBA" id="ARBA00022989"/>
    </source>
</evidence>
<dbReference type="PROSITE" id="PS51762">
    <property type="entry name" value="GH16_2"/>
    <property type="match status" value="1"/>
</dbReference>
<evidence type="ECO:0000256" key="3">
    <source>
        <dbReference type="ARBA" id="ARBA00022692"/>
    </source>
</evidence>
<dbReference type="GO" id="GO:0015926">
    <property type="term" value="F:glucosidase activity"/>
    <property type="evidence" value="ECO:0007669"/>
    <property type="project" value="TreeGrafter"/>
</dbReference>
<dbReference type="AlphaFoldDB" id="K5WIU8"/>
<dbReference type="HOGENOM" id="CLU_010811_3_1_1"/>
<evidence type="ECO:0000256" key="4">
    <source>
        <dbReference type="ARBA" id="ARBA00022968"/>
    </source>
</evidence>
<proteinExistence type="inferred from homology"/>